<evidence type="ECO:0000256" key="7">
    <source>
        <dbReference type="RuleBase" id="RU004020"/>
    </source>
</evidence>
<keyword evidence="6" id="KW-0539">Nucleus</keyword>
<evidence type="ECO:0000256" key="3">
    <source>
        <dbReference type="ARBA" id="ARBA00023015"/>
    </source>
</evidence>
<dbReference type="AlphaFoldDB" id="A0A9W8B4H1"/>
<comment type="subcellular location">
    <subcellularLocation>
        <location evidence="1">Nucleus</location>
    </subcellularLocation>
</comment>
<evidence type="ECO:0000256" key="6">
    <source>
        <dbReference type="ARBA" id="ARBA00023242"/>
    </source>
</evidence>
<name>A0A9W8B4H1_9FUNG</name>
<proteinExistence type="inferred from homology"/>
<keyword evidence="10" id="KW-0346">Stress response</keyword>
<dbReference type="InterPro" id="IPR000232">
    <property type="entry name" value="HSF_DNA-bd"/>
</dbReference>
<keyword evidence="5" id="KW-0804">Transcription</keyword>
<keyword evidence="4" id="KW-0238">DNA-binding</keyword>
<evidence type="ECO:0000313" key="11">
    <source>
        <dbReference type="Proteomes" id="UP001151582"/>
    </source>
</evidence>
<sequence length="525" mass="56733">MSATDYLARNPSIPAFLSKLYRMVDEAKTNDLICWSERGDSFYVIHQEDFAKSVLPHFFKHNNFASFVRQLNMYGFHKVPHPQQGVLKADVDVERLEFNHPHFKRDRPDLLCFVMRKRAKGDEDKPQNVMDVQRIMKELTAIRNHQLMISTDLQNLQQNNQMLWEEAMAARERHNRHQSTIDKILRFLASVFSSQTQPKELSRKRPLLIEPQDIATPGDSVSPSKKAHVESNASGSAGITDFLWSPSSSQLATDARPPGTAGAASLSVASLASPVQATANWNSLGQPQLPPIPTMAPNLDIAATTAALPAPEALTSAALTPDLWSLINMPSTAAPTPLPTMPTAGANSTSPPASLSGIAAVSQGLTSPVSLLATTGPAQLTPLPFAGLDPSYLDQWLTPAALAATLAPTAASLPALTTTPTNDPVAPLSTTKSATQIYDSMDQLKSNLDLLSHSLGFAGDQVTENPNAGALVVPQDFPLNLEELHSPQNPLYPYLSDPQLREVLLGSLPDTAVADGPELPSYTKD</sequence>
<feature type="domain" description="HSF-type DNA-binding" evidence="9">
    <location>
        <begin position="55"/>
        <end position="79"/>
    </location>
</feature>
<dbReference type="Proteomes" id="UP001151582">
    <property type="component" value="Unassembled WGS sequence"/>
</dbReference>
<feature type="region of interest" description="Disordered" evidence="8">
    <location>
        <begin position="199"/>
        <end position="232"/>
    </location>
</feature>
<dbReference type="SMART" id="SM00415">
    <property type="entry name" value="HSF"/>
    <property type="match status" value="1"/>
</dbReference>
<dbReference type="SUPFAM" id="SSF46785">
    <property type="entry name" value="Winged helix' DNA-binding domain"/>
    <property type="match status" value="1"/>
</dbReference>
<dbReference type="GO" id="GO:0005634">
    <property type="term" value="C:nucleus"/>
    <property type="evidence" value="ECO:0007669"/>
    <property type="project" value="UniProtKB-SubCell"/>
</dbReference>
<comment type="similarity">
    <text evidence="2 7">Belongs to the HSF family.</text>
</comment>
<dbReference type="PRINTS" id="PR00056">
    <property type="entry name" value="HSFDOMAIN"/>
</dbReference>
<accession>A0A9W8B4H1</accession>
<evidence type="ECO:0000256" key="2">
    <source>
        <dbReference type="ARBA" id="ARBA00006403"/>
    </source>
</evidence>
<dbReference type="PROSITE" id="PS00434">
    <property type="entry name" value="HSF_DOMAIN"/>
    <property type="match status" value="1"/>
</dbReference>
<protein>
    <submittedName>
        <fullName evidence="10">Heat shock transcription factor</fullName>
    </submittedName>
</protein>
<dbReference type="GO" id="GO:0043565">
    <property type="term" value="F:sequence-specific DNA binding"/>
    <property type="evidence" value="ECO:0007669"/>
    <property type="project" value="InterPro"/>
</dbReference>
<keyword evidence="11" id="KW-1185">Reference proteome</keyword>
<dbReference type="PANTHER" id="PTHR10015:SF427">
    <property type="entry name" value="HEAT SHOCK FACTOR PROTEIN"/>
    <property type="match status" value="1"/>
</dbReference>
<evidence type="ECO:0000256" key="8">
    <source>
        <dbReference type="SAM" id="MobiDB-lite"/>
    </source>
</evidence>
<gene>
    <name evidence="10" type="primary">CTA8_1</name>
    <name evidence="10" type="ORF">H4R34_001533</name>
</gene>
<evidence type="ECO:0000256" key="1">
    <source>
        <dbReference type="ARBA" id="ARBA00004123"/>
    </source>
</evidence>
<evidence type="ECO:0000259" key="9">
    <source>
        <dbReference type="PROSITE" id="PS00434"/>
    </source>
</evidence>
<evidence type="ECO:0000256" key="5">
    <source>
        <dbReference type="ARBA" id="ARBA00023163"/>
    </source>
</evidence>
<dbReference type="Pfam" id="PF00447">
    <property type="entry name" value="HSF_DNA-bind"/>
    <property type="match status" value="1"/>
</dbReference>
<dbReference type="PANTHER" id="PTHR10015">
    <property type="entry name" value="HEAT SHOCK TRANSCRIPTION FACTOR"/>
    <property type="match status" value="1"/>
</dbReference>
<dbReference type="GO" id="GO:0003700">
    <property type="term" value="F:DNA-binding transcription factor activity"/>
    <property type="evidence" value="ECO:0007669"/>
    <property type="project" value="InterPro"/>
</dbReference>
<dbReference type="InterPro" id="IPR036388">
    <property type="entry name" value="WH-like_DNA-bd_sf"/>
</dbReference>
<comment type="caution">
    <text evidence="10">The sequence shown here is derived from an EMBL/GenBank/DDBJ whole genome shotgun (WGS) entry which is preliminary data.</text>
</comment>
<reference evidence="10" key="1">
    <citation type="submission" date="2022-07" db="EMBL/GenBank/DDBJ databases">
        <title>Phylogenomic reconstructions and comparative analyses of Kickxellomycotina fungi.</title>
        <authorList>
            <person name="Reynolds N.K."/>
            <person name="Stajich J.E."/>
            <person name="Barry K."/>
            <person name="Grigoriev I.V."/>
            <person name="Crous P."/>
            <person name="Smith M.E."/>
        </authorList>
    </citation>
    <scope>NUCLEOTIDE SEQUENCE</scope>
    <source>
        <strain evidence="10">RSA 567</strain>
    </source>
</reference>
<evidence type="ECO:0000256" key="4">
    <source>
        <dbReference type="ARBA" id="ARBA00023125"/>
    </source>
</evidence>
<dbReference type="InterPro" id="IPR036390">
    <property type="entry name" value="WH_DNA-bd_sf"/>
</dbReference>
<keyword evidence="3" id="KW-0805">Transcription regulation</keyword>
<dbReference type="FunFam" id="1.10.10.10:FF:000027">
    <property type="entry name" value="Heat shock transcription factor 1"/>
    <property type="match status" value="1"/>
</dbReference>
<evidence type="ECO:0000313" key="10">
    <source>
        <dbReference type="EMBL" id="KAJ1982991.1"/>
    </source>
</evidence>
<dbReference type="EMBL" id="JANBQB010000075">
    <property type="protein sequence ID" value="KAJ1982991.1"/>
    <property type="molecule type" value="Genomic_DNA"/>
</dbReference>
<organism evidence="10 11">
    <name type="scientific">Dimargaris verticillata</name>
    <dbReference type="NCBI Taxonomy" id="2761393"/>
    <lineage>
        <taxon>Eukaryota</taxon>
        <taxon>Fungi</taxon>
        <taxon>Fungi incertae sedis</taxon>
        <taxon>Zoopagomycota</taxon>
        <taxon>Kickxellomycotina</taxon>
        <taxon>Dimargaritomycetes</taxon>
        <taxon>Dimargaritales</taxon>
        <taxon>Dimargaritaceae</taxon>
        <taxon>Dimargaris</taxon>
    </lineage>
</organism>
<dbReference type="OrthoDB" id="60033at2759"/>
<dbReference type="Gene3D" id="1.10.10.10">
    <property type="entry name" value="Winged helix-like DNA-binding domain superfamily/Winged helix DNA-binding domain"/>
    <property type="match status" value="1"/>
</dbReference>